<dbReference type="InterPro" id="IPR049046">
    <property type="entry name" value="Beta-AFase-like_GH127_middle"/>
</dbReference>
<keyword evidence="4" id="KW-1185">Reference proteome</keyword>
<sequence>MSTFPAGQVRLSPGPIQARFELNKHYVMSLSNANLLRNFYLEAGLWSYSGNGGTTAASTTSMDSPDQWHWGWESPTCELRGHIMGHWLSAAARIYAQTEDMLVKAKADHIVNELAKCQEANGGEWLAAFPETYMHRIANGKYVWAPHYTIHKLLMGLYEMYSIAGNGQALEIMKGIAAWFYRWTTKFSGEQMADLLDLETGGMLETWADLYGITGNEQHLELIRRYDRRRFFDALLAGEDVLTNKHANTQIPEILGAAKAFEVTGEVRYREIVEAFWKCAVTDRSYVCTGAGDDAELWMPAGEMSSRMGVGQEHCVNYNMMRLAHTLLRWSGDAAYGDYWERRFYNGVLAHQHGENGRISYFLGMGAGSRKNWGSETGHFWCCHGTLMQANAAYEPMIVMEEQAGLAVCQWIPATVHFKRGEAKLSLQLEQDGQYGLHPLSGWSVTGMTAITKVNIPPIPRHRPDAFIYKLTLTTNQETEFTLKLRLPWWVREGASITVNGVQETGLFAPSFFYEIHRVWSSGDIVCVELPKTLVTESLPDRPDVVAFMDGPIVLAGLVDEERTLFGIQEEPGSMLTVDRERNHSWWNQGYYRTIGQERGIRFIPLFEVKDEAYTVYFPVSAKRLSPTSIETAVRS</sequence>
<dbReference type="Pfam" id="PF20736">
    <property type="entry name" value="Glyco_hydro127M"/>
    <property type="match status" value="1"/>
</dbReference>
<protein>
    <recommendedName>
        <fullName evidence="5">Glycoside hydrolase family 127 protein</fullName>
    </recommendedName>
</protein>
<organism evidence="3 4">
    <name type="scientific">Paenibacillus monticola</name>
    <dbReference type="NCBI Taxonomy" id="2666075"/>
    <lineage>
        <taxon>Bacteria</taxon>
        <taxon>Bacillati</taxon>
        <taxon>Bacillota</taxon>
        <taxon>Bacilli</taxon>
        <taxon>Bacillales</taxon>
        <taxon>Paenibacillaceae</taxon>
        <taxon>Paenibacillus</taxon>
    </lineage>
</organism>
<dbReference type="PANTHER" id="PTHR31151">
    <property type="entry name" value="PROLINE-TRNA LIGASE (DUF1680)"/>
    <property type="match status" value="1"/>
</dbReference>
<dbReference type="Proteomes" id="UP000463051">
    <property type="component" value="Unassembled WGS sequence"/>
</dbReference>
<gene>
    <name evidence="3" type="ORF">GJB61_17335</name>
</gene>
<comment type="caution">
    <text evidence="3">The sequence shown here is derived from an EMBL/GenBank/DDBJ whole genome shotgun (WGS) entry which is preliminary data.</text>
</comment>
<name>A0A7X2H747_9BACL</name>
<dbReference type="InterPro" id="IPR012878">
    <property type="entry name" value="Beta-AFase-like_GH127_cat"/>
</dbReference>
<dbReference type="GO" id="GO:0005975">
    <property type="term" value="P:carbohydrate metabolic process"/>
    <property type="evidence" value="ECO:0007669"/>
    <property type="project" value="InterPro"/>
</dbReference>
<dbReference type="InterPro" id="IPR008928">
    <property type="entry name" value="6-hairpin_glycosidase_sf"/>
</dbReference>
<feature type="domain" description="Non-reducing end beta-L-arabinofuranosidase-like GH127 catalytic" evidence="1">
    <location>
        <begin position="8"/>
        <end position="394"/>
    </location>
</feature>
<dbReference type="EMBL" id="WJXB01000006">
    <property type="protein sequence ID" value="MRN54747.1"/>
    <property type="molecule type" value="Genomic_DNA"/>
</dbReference>
<evidence type="ECO:0008006" key="5">
    <source>
        <dbReference type="Google" id="ProtNLM"/>
    </source>
</evidence>
<evidence type="ECO:0000313" key="3">
    <source>
        <dbReference type="EMBL" id="MRN54747.1"/>
    </source>
</evidence>
<proteinExistence type="predicted"/>
<feature type="domain" description="Non-reducing end beta-L-arabinofuranosidase-like GH127 middle" evidence="2">
    <location>
        <begin position="469"/>
        <end position="531"/>
    </location>
</feature>
<accession>A0A7X2H747</accession>
<dbReference type="PANTHER" id="PTHR31151:SF0">
    <property type="entry name" value="PROLINE-TRNA LIGASE (DUF1680)"/>
    <property type="match status" value="1"/>
</dbReference>
<evidence type="ECO:0000313" key="4">
    <source>
        <dbReference type="Proteomes" id="UP000463051"/>
    </source>
</evidence>
<dbReference type="SUPFAM" id="SSF48208">
    <property type="entry name" value="Six-hairpin glycosidases"/>
    <property type="match status" value="1"/>
</dbReference>
<dbReference type="Pfam" id="PF07944">
    <property type="entry name" value="Beta-AFase-like_GH127_cat"/>
    <property type="match status" value="1"/>
</dbReference>
<reference evidence="3 4" key="1">
    <citation type="submission" date="2019-11" db="EMBL/GenBank/DDBJ databases">
        <title>Paenibacillus monticola sp. nov., a novel PGPR strain isolated from mountain sample in China.</title>
        <authorList>
            <person name="Zhao Q."/>
            <person name="Li H.-P."/>
            <person name="Zhang J.-L."/>
        </authorList>
    </citation>
    <scope>NUCLEOTIDE SEQUENCE [LARGE SCALE GENOMIC DNA]</scope>
    <source>
        <strain evidence="3 4">LC-T2</strain>
    </source>
</reference>
<evidence type="ECO:0000259" key="1">
    <source>
        <dbReference type="Pfam" id="PF07944"/>
    </source>
</evidence>
<evidence type="ECO:0000259" key="2">
    <source>
        <dbReference type="Pfam" id="PF20736"/>
    </source>
</evidence>
<dbReference type="AlphaFoldDB" id="A0A7X2H747"/>